<dbReference type="InterPro" id="IPR033136">
    <property type="entry name" value="DNA_ligase_CS"/>
</dbReference>
<dbReference type="SUPFAM" id="SSF50249">
    <property type="entry name" value="Nucleic acid-binding proteins"/>
    <property type="match status" value="1"/>
</dbReference>
<dbReference type="Gene3D" id="1.10.150.20">
    <property type="entry name" value="5' to 3' exonuclease, C-terminal subdomain"/>
    <property type="match status" value="2"/>
</dbReference>
<protein>
    <recommendedName>
        <fullName evidence="3">DNA ligase (NAD(+))</fullName>
        <ecNumber evidence="3">6.5.1.2</ecNumber>
    </recommendedName>
</protein>
<evidence type="ECO:0000256" key="7">
    <source>
        <dbReference type="ARBA" id="ARBA00022763"/>
    </source>
</evidence>
<dbReference type="Pfam" id="PF14520">
    <property type="entry name" value="HHH_5"/>
    <property type="match status" value="1"/>
</dbReference>
<dbReference type="Gene3D" id="1.10.287.610">
    <property type="entry name" value="Helix hairpin bin"/>
    <property type="match status" value="1"/>
</dbReference>
<evidence type="ECO:0000256" key="2">
    <source>
        <dbReference type="ARBA" id="ARBA00004067"/>
    </source>
</evidence>
<feature type="domain" description="BRCT" evidence="13">
    <location>
        <begin position="591"/>
        <end position="670"/>
    </location>
</feature>
<keyword evidence="9" id="KW-0460">Magnesium</keyword>
<dbReference type="AlphaFoldDB" id="A0A3B0VAU8"/>
<dbReference type="FunFam" id="3.30.470.30:FF:000001">
    <property type="entry name" value="DNA ligase"/>
    <property type="match status" value="1"/>
</dbReference>
<proteinExistence type="inferred from homology"/>
<dbReference type="InterPro" id="IPR001679">
    <property type="entry name" value="DNA_ligase"/>
</dbReference>
<dbReference type="HAMAP" id="MF_01588">
    <property type="entry name" value="DNA_ligase_A"/>
    <property type="match status" value="1"/>
</dbReference>
<name>A0A3B0VAU8_9ZZZZ</name>
<evidence type="ECO:0000256" key="6">
    <source>
        <dbReference type="ARBA" id="ARBA00022723"/>
    </source>
</evidence>
<dbReference type="SMART" id="SM00532">
    <property type="entry name" value="LIGANc"/>
    <property type="match status" value="1"/>
</dbReference>
<keyword evidence="4 14" id="KW-0436">Ligase</keyword>
<dbReference type="FunFam" id="2.40.50.140:FF:000012">
    <property type="entry name" value="DNA ligase"/>
    <property type="match status" value="1"/>
</dbReference>
<evidence type="ECO:0000256" key="12">
    <source>
        <dbReference type="ARBA" id="ARBA00034005"/>
    </source>
</evidence>
<dbReference type="PIRSF" id="PIRSF001604">
    <property type="entry name" value="LigA"/>
    <property type="match status" value="1"/>
</dbReference>
<dbReference type="GO" id="GO:0006260">
    <property type="term" value="P:DNA replication"/>
    <property type="evidence" value="ECO:0007669"/>
    <property type="project" value="UniProtKB-KW"/>
</dbReference>
<evidence type="ECO:0000313" key="14">
    <source>
        <dbReference type="EMBL" id="VAW33949.1"/>
    </source>
</evidence>
<evidence type="ECO:0000256" key="10">
    <source>
        <dbReference type="ARBA" id="ARBA00023027"/>
    </source>
</evidence>
<dbReference type="PROSITE" id="PS01056">
    <property type="entry name" value="DNA_LIGASE_N2"/>
    <property type="match status" value="1"/>
</dbReference>
<dbReference type="InterPro" id="IPR004149">
    <property type="entry name" value="Znf_DNAligase_C4"/>
</dbReference>
<dbReference type="InterPro" id="IPR004150">
    <property type="entry name" value="NAD_DNA_ligase_OB"/>
</dbReference>
<dbReference type="GO" id="GO:0005829">
    <property type="term" value="C:cytosol"/>
    <property type="evidence" value="ECO:0007669"/>
    <property type="project" value="TreeGrafter"/>
</dbReference>
<dbReference type="GO" id="GO:0046872">
    <property type="term" value="F:metal ion binding"/>
    <property type="evidence" value="ECO:0007669"/>
    <property type="project" value="UniProtKB-KW"/>
</dbReference>
<dbReference type="FunFam" id="1.10.150.20:FF:000006">
    <property type="entry name" value="DNA ligase"/>
    <property type="match status" value="1"/>
</dbReference>
<dbReference type="SUPFAM" id="SSF52113">
    <property type="entry name" value="BRCT domain"/>
    <property type="match status" value="1"/>
</dbReference>
<evidence type="ECO:0000256" key="1">
    <source>
        <dbReference type="ARBA" id="ARBA00001946"/>
    </source>
</evidence>
<dbReference type="SUPFAM" id="SSF56091">
    <property type="entry name" value="DNA ligase/mRNA capping enzyme, catalytic domain"/>
    <property type="match status" value="1"/>
</dbReference>
<dbReference type="InterPro" id="IPR013840">
    <property type="entry name" value="DNAligase_N"/>
</dbReference>
<reference evidence="14" key="1">
    <citation type="submission" date="2018-06" db="EMBL/GenBank/DDBJ databases">
        <authorList>
            <person name="Zhirakovskaya E."/>
        </authorList>
    </citation>
    <scope>NUCLEOTIDE SEQUENCE</scope>
</reference>
<dbReference type="Pfam" id="PF03120">
    <property type="entry name" value="OB_DNA_ligase"/>
    <property type="match status" value="1"/>
</dbReference>
<dbReference type="InterPro" id="IPR003583">
    <property type="entry name" value="Hlx-hairpin-Hlx_DNA-bd_motif"/>
</dbReference>
<dbReference type="PANTHER" id="PTHR23389:SF9">
    <property type="entry name" value="DNA LIGASE"/>
    <property type="match status" value="1"/>
</dbReference>
<dbReference type="FunFam" id="1.10.150.20:FF:000007">
    <property type="entry name" value="DNA ligase"/>
    <property type="match status" value="1"/>
</dbReference>
<evidence type="ECO:0000256" key="3">
    <source>
        <dbReference type="ARBA" id="ARBA00012722"/>
    </source>
</evidence>
<dbReference type="Gene3D" id="2.40.50.140">
    <property type="entry name" value="Nucleic acid-binding proteins"/>
    <property type="match status" value="1"/>
</dbReference>
<dbReference type="InterPro" id="IPR018239">
    <property type="entry name" value="DNA_ligase_AS"/>
</dbReference>
<keyword evidence="11" id="KW-0234">DNA repair</keyword>
<dbReference type="InterPro" id="IPR012340">
    <property type="entry name" value="NA-bd_OB-fold"/>
</dbReference>
<keyword evidence="7" id="KW-0227">DNA damage</keyword>
<dbReference type="NCBIfam" id="TIGR00575">
    <property type="entry name" value="dnlj"/>
    <property type="match status" value="1"/>
</dbReference>
<dbReference type="InterPro" id="IPR001357">
    <property type="entry name" value="BRCT_dom"/>
</dbReference>
<evidence type="ECO:0000256" key="4">
    <source>
        <dbReference type="ARBA" id="ARBA00022598"/>
    </source>
</evidence>
<dbReference type="SMART" id="SM00292">
    <property type="entry name" value="BRCT"/>
    <property type="match status" value="1"/>
</dbReference>
<keyword evidence="8" id="KW-0862">Zinc</keyword>
<dbReference type="GO" id="GO:0003911">
    <property type="term" value="F:DNA ligase (NAD+) activity"/>
    <property type="evidence" value="ECO:0007669"/>
    <property type="project" value="UniProtKB-EC"/>
</dbReference>
<dbReference type="InterPro" id="IPR010994">
    <property type="entry name" value="RuvA_2-like"/>
</dbReference>
<dbReference type="Gene3D" id="3.30.470.30">
    <property type="entry name" value="DNA ligase/mRNA capping enzyme"/>
    <property type="match status" value="1"/>
</dbReference>
<dbReference type="PROSITE" id="PS01055">
    <property type="entry name" value="DNA_LIGASE_N1"/>
    <property type="match status" value="1"/>
</dbReference>
<comment type="cofactor">
    <cofactor evidence="1">
        <name>Mg(2+)</name>
        <dbReference type="ChEBI" id="CHEBI:18420"/>
    </cofactor>
</comment>
<comment type="function">
    <text evidence="2">DNA ligase that catalyzes the formation of phosphodiester linkages between 5'-phosphoryl and 3'-hydroxyl groups in double-stranded DNA using NAD as a coenzyme and as the energy source for the reaction. It is essential for DNA replication and repair of damaged DNA.</text>
</comment>
<dbReference type="Pfam" id="PF22745">
    <property type="entry name" value="Nlig-Ia"/>
    <property type="match status" value="1"/>
</dbReference>
<organism evidence="14">
    <name type="scientific">hydrothermal vent metagenome</name>
    <dbReference type="NCBI Taxonomy" id="652676"/>
    <lineage>
        <taxon>unclassified sequences</taxon>
        <taxon>metagenomes</taxon>
        <taxon>ecological metagenomes</taxon>
    </lineage>
</organism>
<keyword evidence="5" id="KW-0235">DNA replication</keyword>
<evidence type="ECO:0000256" key="5">
    <source>
        <dbReference type="ARBA" id="ARBA00022705"/>
    </source>
</evidence>
<dbReference type="GO" id="GO:0003677">
    <property type="term" value="F:DNA binding"/>
    <property type="evidence" value="ECO:0007669"/>
    <property type="project" value="InterPro"/>
</dbReference>
<keyword evidence="10" id="KW-0520">NAD</keyword>
<dbReference type="SMART" id="SM00278">
    <property type="entry name" value="HhH1"/>
    <property type="match status" value="3"/>
</dbReference>
<dbReference type="EMBL" id="UOEW01000049">
    <property type="protein sequence ID" value="VAW33949.1"/>
    <property type="molecule type" value="Genomic_DNA"/>
</dbReference>
<dbReference type="InterPro" id="IPR036420">
    <property type="entry name" value="BRCT_dom_sf"/>
</dbReference>
<dbReference type="Pfam" id="PF01653">
    <property type="entry name" value="DNA_ligase_aden"/>
    <property type="match status" value="1"/>
</dbReference>
<dbReference type="PANTHER" id="PTHR23389">
    <property type="entry name" value="CHROMOSOME TRANSMISSION FIDELITY FACTOR 18"/>
    <property type="match status" value="1"/>
</dbReference>
<dbReference type="SUPFAM" id="SSF47781">
    <property type="entry name" value="RuvA domain 2-like"/>
    <property type="match status" value="1"/>
</dbReference>
<sequence>MSNSIQIQIAELRSQLNDYAYYYYVLDEPAISDSQYDELYQKLNKLEKQHPEFISSDSPTQRVGDKPLDGFAQIKHEIPMLSLGNVFSQQQLIDFDNKLLTLTECSILEYSAEPKLDGLAVSIIYVNGILQQAATRGDGTTGEDITANIKTIKAIPLSLRGDDIPAKIEVRGEVIMTRSGFDKYNRQAEIKGEKTFANPRNAAAGSLRQLDPKKTAKRPLMFYAYGIGVISQKLSYNTHTETLDWVKSMGIPVNSLNRIVQGVTGCEKFHTMIGNKRASLDYDIDGVVYKVNNLALQTKLGFVTKSPRWATAHKFPAQEASTVIENINVQVGRTGSITPVARLKPVTVGGVTITNATLHNEDEIRRKDVRIGDSVFVRRAGDVIPEVVKVILQQRPKNSQKFIMPTHCPVCATALHKIENEVVLRCPAGLYCDAQRKEAIKHFASRKALDIEGLGNKLVELMVDEGLIKTPADLFHLEYQNIANLERMGNKSAKNLLDAIEQSKHTTLDKFIYALGIREVGEATALTLAQQLKTIEVIKATAAQELEQLPDIGPIVAKRITQFFADIHNNQVIEQLITAGITWDEVTTASKQSQPLAGKTIVLTGSLSQFTRATAKQKLIKLGAKVAGSVSKNTDILVAGEKAGSKLNKAESLGIEIRDETWLLNLTSDK</sequence>
<evidence type="ECO:0000256" key="8">
    <source>
        <dbReference type="ARBA" id="ARBA00022833"/>
    </source>
</evidence>
<dbReference type="CDD" id="cd00114">
    <property type="entry name" value="LIGANc"/>
    <property type="match status" value="1"/>
</dbReference>
<evidence type="ECO:0000259" key="13">
    <source>
        <dbReference type="PROSITE" id="PS50172"/>
    </source>
</evidence>
<dbReference type="Gene3D" id="3.40.50.10190">
    <property type="entry name" value="BRCT domain"/>
    <property type="match status" value="1"/>
</dbReference>
<dbReference type="NCBIfam" id="NF005932">
    <property type="entry name" value="PRK07956.1"/>
    <property type="match status" value="1"/>
</dbReference>
<dbReference type="EC" id="6.5.1.2" evidence="3"/>
<dbReference type="Pfam" id="PF12826">
    <property type="entry name" value="HHH_2"/>
    <property type="match status" value="1"/>
</dbReference>
<dbReference type="Pfam" id="PF03119">
    <property type="entry name" value="DNA_ligase_ZBD"/>
    <property type="match status" value="1"/>
</dbReference>
<dbReference type="Pfam" id="PF00533">
    <property type="entry name" value="BRCT"/>
    <property type="match status" value="1"/>
</dbReference>
<gene>
    <name evidence="14" type="ORF">MNBD_GAMMA01-76</name>
</gene>
<dbReference type="FunFam" id="1.10.287.610:FF:000002">
    <property type="entry name" value="DNA ligase"/>
    <property type="match status" value="1"/>
</dbReference>
<dbReference type="InterPro" id="IPR041663">
    <property type="entry name" value="DisA/LigA_HHH"/>
</dbReference>
<keyword evidence="6" id="KW-0479">Metal-binding</keyword>
<dbReference type="Gene3D" id="6.20.10.30">
    <property type="match status" value="1"/>
</dbReference>
<accession>A0A3B0VAU8</accession>
<evidence type="ECO:0000256" key="11">
    <source>
        <dbReference type="ARBA" id="ARBA00023204"/>
    </source>
</evidence>
<evidence type="ECO:0000256" key="9">
    <source>
        <dbReference type="ARBA" id="ARBA00022842"/>
    </source>
</evidence>
<dbReference type="PROSITE" id="PS50172">
    <property type="entry name" value="BRCT"/>
    <property type="match status" value="1"/>
</dbReference>
<dbReference type="InterPro" id="IPR013839">
    <property type="entry name" value="DNAligase_adenylation"/>
</dbReference>
<comment type="catalytic activity">
    <reaction evidence="12">
        <text>NAD(+) + (deoxyribonucleotide)n-3'-hydroxyl + 5'-phospho-(deoxyribonucleotide)m = (deoxyribonucleotide)n+m + AMP + beta-nicotinamide D-nucleotide.</text>
        <dbReference type="EC" id="6.5.1.2"/>
    </reaction>
</comment>
<dbReference type="GO" id="GO:0006281">
    <property type="term" value="P:DNA repair"/>
    <property type="evidence" value="ECO:0007669"/>
    <property type="project" value="UniProtKB-KW"/>
</dbReference>
<dbReference type="CDD" id="cd17748">
    <property type="entry name" value="BRCT_DNA_ligase_like"/>
    <property type="match status" value="1"/>
</dbReference>